<name>A0A8T0D1E3_9TREM</name>
<evidence type="ECO:0000259" key="2">
    <source>
        <dbReference type="PROSITE" id="PS50010"/>
    </source>
</evidence>
<organism evidence="3 4">
    <name type="scientific">Paragonimus westermani</name>
    <dbReference type="NCBI Taxonomy" id="34504"/>
    <lineage>
        <taxon>Eukaryota</taxon>
        <taxon>Metazoa</taxon>
        <taxon>Spiralia</taxon>
        <taxon>Lophotrochozoa</taxon>
        <taxon>Platyhelminthes</taxon>
        <taxon>Trematoda</taxon>
        <taxon>Digenea</taxon>
        <taxon>Plagiorchiida</taxon>
        <taxon>Troglotremata</taxon>
        <taxon>Troglotrematidae</taxon>
        <taxon>Paragonimus</taxon>
    </lineage>
</organism>
<dbReference type="InterPro" id="IPR011993">
    <property type="entry name" value="PH-like_dom_sf"/>
</dbReference>
<dbReference type="Gene3D" id="1.20.900.10">
    <property type="entry name" value="Dbl homology (DH) domain"/>
    <property type="match status" value="1"/>
</dbReference>
<dbReference type="Gene3D" id="2.30.29.30">
    <property type="entry name" value="Pleckstrin-homology domain (PH domain)/Phosphotyrosine-binding domain (PTB)"/>
    <property type="match status" value="1"/>
</dbReference>
<accession>A0A8T0D1E3</accession>
<dbReference type="CDD" id="cd00160">
    <property type="entry name" value="RhoGEF"/>
    <property type="match status" value="1"/>
</dbReference>
<dbReference type="OrthoDB" id="245697at2759"/>
<dbReference type="InterPro" id="IPR051092">
    <property type="entry name" value="FYVE_RhoGEF_PH"/>
</dbReference>
<dbReference type="SUPFAM" id="SSF50729">
    <property type="entry name" value="PH domain-like"/>
    <property type="match status" value="1"/>
</dbReference>
<dbReference type="GO" id="GO:0005737">
    <property type="term" value="C:cytoplasm"/>
    <property type="evidence" value="ECO:0007669"/>
    <property type="project" value="TreeGrafter"/>
</dbReference>
<dbReference type="SUPFAM" id="SSF48065">
    <property type="entry name" value="DBL homology domain (DH-domain)"/>
    <property type="match status" value="1"/>
</dbReference>
<feature type="domain" description="DH" evidence="2">
    <location>
        <begin position="38"/>
        <end position="182"/>
    </location>
</feature>
<feature type="compositionally biased region" description="Polar residues" evidence="1">
    <location>
        <begin position="452"/>
        <end position="490"/>
    </location>
</feature>
<dbReference type="Proteomes" id="UP000699462">
    <property type="component" value="Unassembled WGS sequence"/>
</dbReference>
<dbReference type="PANTHER" id="PTHR12673">
    <property type="entry name" value="FACIOGENITAL DYSPLASIA PROTEIN"/>
    <property type="match status" value="1"/>
</dbReference>
<dbReference type="AlphaFoldDB" id="A0A8T0D1E3"/>
<dbReference type="InterPro" id="IPR000219">
    <property type="entry name" value="DH_dom"/>
</dbReference>
<dbReference type="PANTHER" id="PTHR12673:SF159">
    <property type="entry name" value="LD03170P"/>
    <property type="match status" value="1"/>
</dbReference>
<dbReference type="InterPro" id="IPR035899">
    <property type="entry name" value="DBL_dom_sf"/>
</dbReference>
<evidence type="ECO:0000313" key="3">
    <source>
        <dbReference type="EMBL" id="KAF8561472.1"/>
    </source>
</evidence>
<dbReference type="EMBL" id="JTDF01021719">
    <property type="protein sequence ID" value="KAF8561472.1"/>
    <property type="molecule type" value="Genomic_DNA"/>
</dbReference>
<evidence type="ECO:0000256" key="1">
    <source>
        <dbReference type="SAM" id="MobiDB-lite"/>
    </source>
</evidence>
<comment type="caution">
    <text evidence="3">The sequence shown here is derived from an EMBL/GenBank/DDBJ whole genome shotgun (WGS) entry which is preliminary data.</text>
</comment>
<reference evidence="3 4" key="1">
    <citation type="submission" date="2019-07" db="EMBL/GenBank/DDBJ databases">
        <title>Annotation for the trematode Paragonimus westermani.</title>
        <authorList>
            <person name="Choi Y.-J."/>
        </authorList>
    </citation>
    <scope>NUCLEOTIDE SEQUENCE [LARGE SCALE GENOMIC DNA]</scope>
    <source>
        <strain evidence="3">180907_Pwestermani</strain>
    </source>
</reference>
<gene>
    <name evidence="3" type="ORF">P879_07232</name>
</gene>
<protein>
    <recommendedName>
        <fullName evidence="2">DH domain-containing protein</fullName>
    </recommendedName>
</protein>
<keyword evidence="4" id="KW-1185">Reference proteome</keyword>
<dbReference type="SMART" id="SM00325">
    <property type="entry name" value="RhoGEF"/>
    <property type="match status" value="1"/>
</dbReference>
<dbReference type="GO" id="GO:0005085">
    <property type="term" value="F:guanyl-nucleotide exchange factor activity"/>
    <property type="evidence" value="ECO:0007669"/>
    <property type="project" value="InterPro"/>
</dbReference>
<feature type="region of interest" description="Disordered" evidence="1">
    <location>
        <begin position="451"/>
        <end position="501"/>
    </location>
</feature>
<sequence>MSVKSTLGFIGSPVSRESRELPTPTFLTPTALYQLKRMKHHLVEELIVSEIKYIRYLKKIFTYFAEPLSLNKLLPEDMHAEIFGRLKPILCVNETLLESILTLGIEEAFLMVAPCLKLYADYARRYQTTLVLLETCITFNADLYRFIGRQENSPEVNLQLSALLIMPIQRVPRYSLMLQELLLVCLQLDGLNSKQAQHCVKSIIEVTQADRVIPEQVCVCVMSMYECAQNRQPYAEDSDLSSNLMFLGNFMHRLRFRTVQLIAVLASISAIATYLNEQVRITDQADVAALLQSRLLGRWTSNLLLVPGRRLLRFGLVSKVNEFDGRGQSRLLVLLSDILIFATPYKRHQLRPVSKPLRTRKPTRSNGLVRSRVDTQHWHSKLHRIAPISSTPKRSLRRRLVLSAWLNTVARPTTSNFTQDSPLRLLANKNIRFSGVSVYPLHHCRVEPLFNPSAQLSPTQDSRSTSTTPTDASLTRSQTHTPVSQLSLTPGNCDRSLWSPSNEESTAAQNAFTVHCRGASFTVVVDSRTYAEDWIRSLDDAIRAVQLARQSLRKESSAKRPMPAYDFIHYEQWLETKRADTMPNPPDPFVVPHASNMLEQLGLYEDDNWKTRRRPFRLLPAMFRARSHSVGLSVTRNAQKRLSLPLGHCADDTCRLVRSFAKCEVSFSSDKHLSDANQLPTSTTSGFPAMAVTNISMGLVHGSVANSYSLSALSGQKMLLPSTCVPHCKPTADKFPLETSFLTGPHRRRRCVRGGSGDYVNVLNLEDKTNLRDTLTTSSRTPSCCRVM</sequence>
<dbReference type="PROSITE" id="PS50010">
    <property type="entry name" value="DH_2"/>
    <property type="match status" value="1"/>
</dbReference>
<evidence type="ECO:0000313" key="4">
    <source>
        <dbReference type="Proteomes" id="UP000699462"/>
    </source>
</evidence>
<dbReference type="Pfam" id="PF00621">
    <property type="entry name" value="RhoGEF"/>
    <property type="match status" value="1"/>
</dbReference>
<proteinExistence type="predicted"/>